<evidence type="ECO:0000313" key="2">
    <source>
        <dbReference type="Proteomes" id="UP001146120"/>
    </source>
</evidence>
<name>A0AAV2YNZ2_9STRA</name>
<reference evidence="1" key="1">
    <citation type="submission" date="2022-11" db="EMBL/GenBank/DDBJ databases">
        <authorList>
            <person name="Morgan W.R."/>
            <person name="Tartar A."/>
        </authorList>
    </citation>
    <scope>NUCLEOTIDE SEQUENCE</scope>
    <source>
        <strain evidence="1">ARSEF 373</strain>
    </source>
</reference>
<protein>
    <submittedName>
        <fullName evidence="1">Uncharacterized protein</fullName>
    </submittedName>
</protein>
<gene>
    <name evidence="1" type="ORF">N0F65_012435</name>
</gene>
<comment type="caution">
    <text evidence="1">The sequence shown here is derived from an EMBL/GenBank/DDBJ whole genome shotgun (WGS) entry which is preliminary data.</text>
</comment>
<evidence type="ECO:0000313" key="1">
    <source>
        <dbReference type="EMBL" id="DAZ95181.1"/>
    </source>
</evidence>
<dbReference type="Proteomes" id="UP001146120">
    <property type="component" value="Unassembled WGS sequence"/>
</dbReference>
<keyword evidence="2" id="KW-1185">Reference proteome</keyword>
<dbReference type="AlphaFoldDB" id="A0AAV2YNZ2"/>
<accession>A0AAV2YNZ2</accession>
<dbReference type="EMBL" id="DAKRPA010000215">
    <property type="protein sequence ID" value="DAZ95181.1"/>
    <property type="molecule type" value="Genomic_DNA"/>
</dbReference>
<proteinExistence type="predicted"/>
<sequence length="59" mass="6652">MLFGFARSLQISWTTAQLPHHGNTIEKTAHGRISSRPDHQVPELYRTKLAKSTGGAFFR</sequence>
<organism evidence="1 2">
    <name type="scientific">Lagenidium giganteum</name>
    <dbReference type="NCBI Taxonomy" id="4803"/>
    <lineage>
        <taxon>Eukaryota</taxon>
        <taxon>Sar</taxon>
        <taxon>Stramenopiles</taxon>
        <taxon>Oomycota</taxon>
        <taxon>Peronosporomycetes</taxon>
        <taxon>Pythiales</taxon>
        <taxon>Pythiaceae</taxon>
    </lineage>
</organism>
<reference evidence="1" key="2">
    <citation type="journal article" date="2023" name="Microbiol Resour">
        <title>Decontamination and Annotation of the Draft Genome Sequence of the Oomycete Lagenidium giganteum ARSEF 373.</title>
        <authorList>
            <person name="Morgan W.R."/>
            <person name="Tartar A."/>
        </authorList>
    </citation>
    <scope>NUCLEOTIDE SEQUENCE</scope>
    <source>
        <strain evidence="1">ARSEF 373</strain>
    </source>
</reference>